<dbReference type="Ensembl" id="ENSSTUT00000008284.1">
    <property type="protein sequence ID" value="ENSSTUP00000007798.1"/>
    <property type="gene ID" value="ENSSTUG00000003774.1"/>
</dbReference>
<comment type="subcellular location">
    <subcellularLocation>
        <location evidence="1">Cell membrane</location>
        <topology evidence="1">Multi-pass membrane protein</topology>
    </subcellularLocation>
</comment>
<comment type="similarity">
    <text evidence="2">Belongs to the TMEM8 family.</text>
</comment>
<name>A0A673WFD6_SALTR</name>
<feature type="transmembrane region" description="Helical" evidence="7">
    <location>
        <begin position="120"/>
        <end position="138"/>
    </location>
</feature>
<dbReference type="AlphaFoldDB" id="A0A673WFD6"/>
<dbReference type="GO" id="GO:0005886">
    <property type="term" value="C:plasma membrane"/>
    <property type="evidence" value="ECO:0007669"/>
    <property type="project" value="UniProtKB-SubCell"/>
</dbReference>
<evidence type="ECO:0000313" key="8">
    <source>
        <dbReference type="Ensembl" id="ENSSTUP00000007798.1"/>
    </source>
</evidence>
<gene>
    <name evidence="8" type="primary">MYMK</name>
</gene>
<dbReference type="Proteomes" id="UP000472277">
    <property type="component" value="Chromosome 27"/>
</dbReference>
<dbReference type="InterPro" id="IPR021910">
    <property type="entry name" value="NGX6/PGAP6/MYMK"/>
</dbReference>
<reference evidence="8" key="2">
    <citation type="submission" date="2025-09" db="UniProtKB">
        <authorList>
            <consortium name="Ensembl"/>
        </authorList>
    </citation>
    <scope>IDENTIFICATION</scope>
</reference>
<sequence>MHVTARPLHHVSLSVLEYFIVYGTAISIWVTLIGECKHSTMTMFGVLTSAVGIYQDRWADGIYSGPIGSAVFIITVRVLQKMKEIKDLYQRRVYTQLVGAGCCFGALALMLRFYFQWEYAYVHSFYHLSVAVSFVLLLPKMKRYAGTDDPAKLSCYTLFTSTMHMVSVLETYCRKHRTS</sequence>
<evidence type="ECO:0000256" key="3">
    <source>
        <dbReference type="ARBA" id="ARBA00022475"/>
    </source>
</evidence>
<keyword evidence="5 7" id="KW-1133">Transmembrane helix</keyword>
<dbReference type="GeneTree" id="ENSGT00940000160710"/>
<evidence type="ECO:0000256" key="5">
    <source>
        <dbReference type="ARBA" id="ARBA00022989"/>
    </source>
</evidence>
<evidence type="ECO:0000256" key="4">
    <source>
        <dbReference type="ARBA" id="ARBA00022692"/>
    </source>
</evidence>
<keyword evidence="4 7" id="KW-0812">Transmembrane</keyword>
<evidence type="ECO:0000256" key="2">
    <source>
        <dbReference type="ARBA" id="ARBA00005542"/>
    </source>
</evidence>
<protein>
    <submittedName>
        <fullName evidence="8">Myomaker, myoblast fusion factor</fullName>
    </submittedName>
</protein>
<keyword evidence="9" id="KW-1185">Reference proteome</keyword>
<evidence type="ECO:0000256" key="6">
    <source>
        <dbReference type="ARBA" id="ARBA00023136"/>
    </source>
</evidence>
<keyword evidence="6 7" id="KW-0472">Membrane</keyword>
<evidence type="ECO:0000256" key="1">
    <source>
        <dbReference type="ARBA" id="ARBA00004651"/>
    </source>
</evidence>
<dbReference type="PANTHER" id="PTHR14319">
    <property type="entry name" value="FIVE-SPAN TRANSMEMBRANE PROTEIN M83"/>
    <property type="match status" value="1"/>
</dbReference>
<dbReference type="Pfam" id="PF12036">
    <property type="entry name" value="DUF3522"/>
    <property type="match status" value="1"/>
</dbReference>
<dbReference type="PANTHER" id="PTHR14319:SF7">
    <property type="entry name" value="POST-GPI ATTACHMENT TO PROTEINS FACTOR 6"/>
    <property type="match status" value="1"/>
</dbReference>
<dbReference type="OMA" id="FTSTMHM"/>
<accession>A0A673WFD6</accession>
<keyword evidence="3" id="KW-1003">Cell membrane</keyword>
<organism evidence="8 9">
    <name type="scientific">Salmo trutta</name>
    <name type="common">Brown trout</name>
    <dbReference type="NCBI Taxonomy" id="8032"/>
    <lineage>
        <taxon>Eukaryota</taxon>
        <taxon>Metazoa</taxon>
        <taxon>Chordata</taxon>
        <taxon>Craniata</taxon>
        <taxon>Vertebrata</taxon>
        <taxon>Euteleostomi</taxon>
        <taxon>Actinopterygii</taxon>
        <taxon>Neopterygii</taxon>
        <taxon>Teleostei</taxon>
        <taxon>Protacanthopterygii</taxon>
        <taxon>Salmoniformes</taxon>
        <taxon>Salmonidae</taxon>
        <taxon>Salmoninae</taxon>
        <taxon>Salmo</taxon>
    </lineage>
</organism>
<evidence type="ECO:0000256" key="7">
    <source>
        <dbReference type="SAM" id="Phobius"/>
    </source>
</evidence>
<proteinExistence type="inferred from homology"/>
<feature type="transmembrane region" description="Helical" evidence="7">
    <location>
        <begin position="12"/>
        <end position="32"/>
    </location>
</feature>
<evidence type="ECO:0000313" key="9">
    <source>
        <dbReference type="Proteomes" id="UP000472277"/>
    </source>
</evidence>
<reference evidence="8" key="1">
    <citation type="submission" date="2025-08" db="UniProtKB">
        <authorList>
            <consortium name="Ensembl"/>
        </authorList>
    </citation>
    <scope>IDENTIFICATION</scope>
</reference>
<feature type="transmembrane region" description="Helical" evidence="7">
    <location>
        <begin position="61"/>
        <end position="80"/>
    </location>
</feature>
<dbReference type="InParanoid" id="A0A673WFD6"/>
<feature type="transmembrane region" description="Helical" evidence="7">
    <location>
        <begin position="92"/>
        <end position="114"/>
    </location>
</feature>